<reference evidence="1 2" key="1">
    <citation type="submission" date="2024-11" db="EMBL/GenBank/DDBJ databases">
        <title>Chromosome-level genome assembly of the freshwater bivalve Anodonta woodiana.</title>
        <authorList>
            <person name="Chen X."/>
        </authorList>
    </citation>
    <scope>NUCLEOTIDE SEQUENCE [LARGE SCALE GENOMIC DNA]</scope>
    <source>
        <strain evidence="1">MN2024</strain>
        <tissue evidence="1">Gills</tissue>
    </source>
</reference>
<dbReference type="Proteomes" id="UP001634394">
    <property type="component" value="Unassembled WGS sequence"/>
</dbReference>
<sequence>MEFIFSGRNQEQSAEADLTLKWNKDDAKSNYGMYFGLADNGDVSAAEKNVHLKAIHPEQTIILKTNFQNNRTCLTSTGTLSWNANQNQVVSYDLSVINRSGRGTKLKVVGLRLSVPTRTIDMAGTFTEKLSETSVDATLKCDADSDASKHVGIKVTLAPENKRKMVKIDLSLPSISKEHLAHIHRHAFMKT</sequence>
<comment type="caution">
    <text evidence="1">The sequence shown here is derived from an EMBL/GenBank/DDBJ whole genome shotgun (WGS) entry which is preliminary data.</text>
</comment>
<evidence type="ECO:0000313" key="1">
    <source>
        <dbReference type="EMBL" id="KAL3868021.1"/>
    </source>
</evidence>
<dbReference type="EMBL" id="JBJQND010000008">
    <property type="protein sequence ID" value="KAL3868021.1"/>
    <property type="molecule type" value="Genomic_DNA"/>
</dbReference>
<evidence type="ECO:0000313" key="2">
    <source>
        <dbReference type="Proteomes" id="UP001634394"/>
    </source>
</evidence>
<keyword evidence="2" id="KW-1185">Reference proteome</keyword>
<protein>
    <submittedName>
        <fullName evidence="1">Uncharacterized protein</fullName>
    </submittedName>
</protein>
<name>A0ABD3W2X6_SINWO</name>
<gene>
    <name evidence="1" type="ORF">ACJMK2_040860</name>
</gene>
<dbReference type="AlphaFoldDB" id="A0ABD3W2X6"/>
<accession>A0ABD3W2X6</accession>
<organism evidence="1 2">
    <name type="scientific">Sinanodonta woodiana</name>
    <name type="common">Chinese pond mussel</name>
    <name type="synonym">Anodonta woodiana</name>
    <dbReference type="NCBI Taxonomy" id="1069815"/>
    <lineage>
        <taxon>Eukaryota</taxon>
        <taxon>Metazoa</taxon>
        <taxon>Spiralia</taxon>
        <taxon>Lophotrochozoa</taxon>
        <taxon>Mollusca</taxon>
        <taxon>Bivalvia</taxon>
        <taxon>Autobranchia</taxon>
        <taxon>Heteroconchia</taxon>
        <taxon>Palaeoheterodonta</taxon>
        <taxon>Unionida</taxon>
        <taxon>Unionoidea</taxon>
        <taxon>Unionidae</taxon>
        <taxon>Unioninae</taxon>
        <taxon>Sinanodonta</taxon>
    </lineage>
</organism>
<proteinExistence type="predicted"/>